<organism evidence="6 7">
    <name type="scientific">Caerostris extrusa</name>
    <name type="common">Bark spider</name>
    <name type="synonym">Caerostris bankana</name>
    <dbReference type="NCBI Taxonomy" id="172846"/>
    <lineage>
        <taxon>Eukaryota</taxon>
        <taxon>Metazoa</taxon>
        <taxon>Ecdysozoa</taxon>
        <taxon>Arthropoda</taxon>
        <taxon>Chelicerata</taxon>
        <taxon>Arachnida</taxon>
        <taxon>Araneae</taxon>
        <taxon>Araneomorphae</taxon>
        <taxon>Entelegynae</taxon>
        <taxon>Araneoidea</taxon>
        <taxon>Araneidae</taxon>
        <taxon>Caerostris</taxon>
    </lineage>
</organism>
<comment type="subcellular location">
    <subcellularLocation>
        <location evidence="1">Membrane</location>
        <topology evidence="1">Multi-pass membrane protein</topology>
    </subcellularLocation>
</comment>
<evidence type="ECO:0000256" key="4">
    <source>
        <dbReference type="ARBA" id="ARBA00023136"/>
    </source>
</evidence>
<dbReference type="AlphaFoldDB" id="A0AAV4R4V2"/>
<sequence length="129" mass="14065">PSKRKKNGLKCASGSASEYPLCCLSLHFGDSHKRPLHEQFHIIRLNMAAAALVASVSFCLSGFLYENEEVCRILSILIHMFYTSTGLWLAAEAHALFSALVIGSFGSKLTLHVMVAWGRCIGHSKGSLT</sequence>
<evidence type="ECO:0000256" key="1">
    <source>
        <dbReference type="ARBA" id="ARBA00004141"/>
    </source>
</evidence>
<feature type="transmembrane region" description="Helical" evidence="5">
    <location>
        <begin position="85"/>
        <end position="105"/>
    </location>
</feature>
<dbReference type="Gene3D" id="1.20.1070.10">
    <property type="entry name" value="Rhodopsin 7-helix transmembrane proteins"/>
    <property type="match status" value="1"/>
</dbReference>
<feature type="transmembrane region" description="Helical" evidence="5">
    <location>
        <begin position="42"/>
        <end position="65"/>
    </location>
</feature>
<keyword evidence="3 5" id="KW-1133">Transmembrane helix</keyword>
<comment type="caution">
    <text evidence="6">The sequence shown here is derived from an EMBL/GenBank/DDBJ whole genome shotgun (WGS) entry which is preliminary data.</text>
</comment>
<dbReference type="Pfam" id="PF00002">
    <property type="entry name" value="7tm_2"/>
    <property type="match status" value="1"/>
</dbReference>
<evidence type="ECO:0000256" key="5">
    <source>
        <dbReference type="SAM" id="Phobius"/>
    </source>
</evidence>
<protein>
    <recommendedName>
        <fullName evidence="8">Transmembrane protein 107</fullName>
    </recommendedName>
</protein>
<evidence type="ECO:0008006" key="8">
    <source>
        <dbReference type="Google" id="ProtNLM"/>
    </source>
</evidence>
<dbReference type="InterPro" id="IPR000832">
    <property type="entry name" value="GPCR_2_secretin-like"/>
</dbReference>
<proteinExistence type="predicted"/>
<name>A0AAV4R4V2_CAEEX</name>
<dbReference type="GO" id="GO:0004930">
    <property type="term" value="F:G protein-coupled receptor activity"/>
    <property type="evidence" value="ECO:0007669"/>
    <property type="project" value="InterPro"/>
</dbReference>
<gene>
    <name evidence="6" type="primary">AVEN_251569_1</name>
    <name evidence="6" type="ORF">CEXT_649901</name>
</gene>
<keyword evidence="7" id="KW-1185">Reference proteome</keyword>
<dbReference type="GO" id="GO:0016020">
    <property type="term" value="C:membrane"/>
    <property type="evidence" value="ECO:0007669"/>
    <property type="project" value="UniProtKB-SubCell"/>
</dbReference>
<dbReference type="EMBL" id="BPLR01007231">
    <property type="protein sequence ID" value="GIY15392.1"/>
    <property type="molecule type" value="Genomic_DNA"/>
</dbReference>
<keyword evidence="2 5" id="KW-0812">Transmembrane</keyword>
<dbReference type="Proteomes" id="UP001054945">
    <property type="component" value="Unassembled WGS sequence"/>
</dbReference>
<accession>A0AAV4R4V2</accession>
<keyword evidence="4 5" id="KW-0472">Membrane</keyword>
<evidence type="ECO:0000313" key="6">
    <source>
        <dbReference type="EMBL" id="GIY15392.1"/>
    </source>
</evidence>
<reference evidence="6 7" key="1">
    <citation type="submission" date="2021-06" db="EMBL/GenBank/DDBJ databases">
        <title>Caerostris extrusa draft genome.</title>
        <authorList>
            <person name="Kono N."/>
            <person name="Arakawa K."/>
        </authorList>
    </citation>
    <scope>NUCLEOTIDE SEQUENCE [LARGE SCALE GENOMIC DNA]</scope>
</reference>
<evidence type="ECO:0000313" key="7">
    <source>
        <dbReference type="Proteomes" id="UP001054945"/>
    </source>
</evidence>
<evidence type="ECO:0000256" key="2">
    <source>
        <dbReference type="ARBA" id="ARBA00022692"/>
    </source>
</evidence>
<feature type="non-terminal residue" evidence="6">
    <location>
        <position position="1"/>
    </location>
</feature>
<evidence type="ECO:0000256" key="3">
    <source>
        <dbReference type="ARBA" id="ARBA00022989"/>
    </source>
</evidence>